<evidence type="ECO:0000259" key="9">
    <source>
        <dbReference type="Pfam" id="PF16916"/>
    </source>
</evidence>
<evidence type="ECO:0000256" key="1">
    <source>
        <dbReference type="ARBA" id="ARBA00004141"/>
    </source>
</evidence>
<feature type="transmembrane region" description="Helical" evidence="7">
    <location>
        <begin position="48"/>
        <end position="71"/>
    </location>
</feature>
<dbReference type="GO" id="GO:0008324">
    <property type="term" value="F:monoatomic cation transmembrane transporter activity"/>
    <property type="evidence" value="ECO:0007669"/>
    <property type="project" value="InterPro"/>
</dbReference>
<feature type="transmembrane region" description="Helical" evidence="7">
    <location>
        <begin position="92"/>
        <end position="110"/>
    </location>
</feature>
<protein>
    <submittedName>
        <fullName evidence="10">Cation transporter</fullName>
    </submittedName>
</protein>
<evidence type="ECO:0000256" key="5">
    <source>
        <dbReference type="ARBA" id="ARBA00022989"/>
    </source>
</evidence>
<evidence type="ECO:0000313" key="11">
    <source>
        <dbReference type="Proteomes" id="UP000308978"/>
    </source>
</evidence>
<reference evidence="10 11" key="1">
    <citation type="submission" date="2019-04" db="EMBL/GenBank/DDBJ databases">
        <title>Microbes associate with the intestines of laboratory mice.</title>
        <authorList>
            <person name="Navarre W."/>
            <person name="Wong E."/>
            <person name="Huang K.C."/>
            <person name="Tropini C."/>
            <person name="Ng K."/>
            <person name="Yu B."/>
        </authorList>
    </citation>
    <scope>NUCLEOTIDE SEQUENCE [LARGE SCALE GENOMIC DNA]</scope>
    <source>
        <strain evidence="10 11">NM80_B27</strain>
    </source>
</reference>
<dbReference type="Proteomes" id="UP000308978">
    <property type="component" value="Unassembled WGS sequence"/>
</dbReference>
<dbReference type="InterPro" id="IPR002524">
    <property type="entry name" value="Cation_efflux"/>
</dbReference>
<comment type="similarity">
    <text evidence="2">Belongs to the cation diffusion facilitator (CDF) transporter (TC 2.A.4) family.</text>
</comment>
<dbReference type="Pfam" id="PF01545">
    <property type="entry name" value="Cation_efflux"/>
    <property type="match status" value="1"/>
</dbReference>
<keyword evidence="3" id="KW-0813">Transport</keyword>
<dbReference type="GO" id="GO:0016020">
    <property type="term" value="C:membrane"/>
    <property type="evidence" value="ECO:0007669"/>
    <property type="project" value="UniProtKB-SubCell"/>
</dbReference>
<accession>A0A4S4G511</accession>
<gene>
    <name evidence="10" type="ORF">E5986_03345</name>
</gene>
<evidence type="ECO:0000256" key="2">
    <source>
        <dbReference type="ARBA" id="ARBA00008114"/>
    </source>
</evidence>
<dbReference type="InterPro" id="IPR036837">
    <property type="entry name" value="Cation_efflux_CTD_sf"/>
</dbReference>
<dbReference type="InterPro" id="IPR027469">
    <property type="entry name" value="Cation_efflux_TMD_sf"/>
</dbReference>
<feature type="transmembrane region" description="Helical" evidence="7">
    <location>
        <begin position="21"/>
        <end position="42"/>
    </location>
</feature>
<dbReference type="SUPFAM" id="SSF161111">
    <property type="entry name" value="Cation efflux protein transmembrane domain-like"/>
    <property type="match status" value="1"/>
</dbReference>
<dbReference type="Pfam" id="PF16916">
    <property type="entry name" value="ZT_dimer"/>
    <property type="match status" value="1"/>
</dbReference>
<dbReference type="Gene3D" id="1.20.1510.10">
    <property type="entry name" value="Cation efflux protein transmembrane domain"/>
    <property type="match status" value="1"/>
</dbReference>
<dbReference type="InterPro" id="IPR050291">
    <property type="entry name" value="CDF_Transporter"/>
</dbReference>
<dbReference type="Gene3D" id="3.30.70.1350">
    <property type="entry name" value="Cation efflux protein, cytoplasmic domain"/>
    <property type="match status" value="1"/>
</dbReference>
<evidence type="ECO:0000259" key="8">
    <source>
        <dbReference type="Pfam" id="PF01545"/>
    </source>
</evidence>
<dbReference type="PANTHER" id="PTHR43840">
    <property type="entry name" value="MITOCHONDRIAL METAL TRANSPORTER 1-RELATED"/>
    <property type="match status" value="1"/>
</dbReference>
<evidence type="ECO:0000256" key="7">
    <source>
        <dbReference type="SAM" id="Phobius"/>
    </source>
</evidence>
<evidence type="ECO:0000256" key="3">
    <source>
        <dbReference type="ARBA" id="ARBA00022448"/>
    </source>
</evidence>
<organism evidence="10 11">
    <name type="scientific">Adlercreutzia caecimuris</name>
    <dbReference type="NCBI Taxonomy" id="671266"/>
    <lineage>
        <taxon>Bacteria</taxon>
        <taxon>Bacillati</taxon>
        <taxon>Actinomycetota</taxon>
        <taxon>Coriobacteriia</taxon>
        <taxon>Eggerthellales</taxon>
        <taxon>Eggerthellaceae</taxon>
        <taxon>Adlercreutzia</taxon>
    </lineage>
</organism>
<evidence type="ECO:0000256" key="6">
    <source>
        <dbReference type="ARBA" id="ARBA00023136"/>
    </source>
</evidence>
<dbReference type="NCBIfam" id="TIGR01297">
    <property type="entry name" value="CDF"/>
    <property type="match status" value="1"/>
</dbReference>
<keyword evidence="5 7" id="KW-1133">Transmembrane helix</keyword>
<dbReference type="PANTHER" id="PTHR43840:SF50">
    <property type="entry name" value="MANGANESE EFFLUX SYSTEM PROTEIN MNES"/>
    <property type="match status" value="1"/>
</dbReference>
<comment type="caution">
    <text evidence="10">The sequence shown here is derived from an EMBL/GenBank/DDBJ whole genome shotgun (WGS) entry which is preliminary data.</text>
</comment>
<sequence>MSQEGAHNISKVMVMNREFEIVKASIYGIVGNLLLVAFKMAVGFASHSIAIILDGVNNATDALSSIITIVGTKLAGRRPDRRHPFGYGRVEYLTSVVIAVIILVAGLISLRESVVKIIHPGTPSYSVLTITVIVVAILAKIFIGIMFKRFGDKTDCEALIASGVDSNYDAVLSAGTLVVAAAQNSWGLNIDGIVGLIISLVVCKAGIEVLRDALAPIIGLPEDKKLVEAIEAYANGFPEVRGTYDVVLDNFGPNEVIGSLHIEVDDDMNAREIHALTRKISEGLAEKFRIMATVGVYAANTTGAFAPMRADLEALAKKDPKILQVHGFYVDDQTKTVYFDMMIDFHADDDAIRTQVVEAMKKKYPAYTYNVVVDTDYED</sequence>
<name>A0A4S4G511_9ACTN</name>
<feature type="transmembrane region" description="Helical" evidence="7">
    <location>
        <begin position="122"/>
        <end position="143"/>
    </location>
</feature>
<dbReference type="AlphaFoldDB" id="A0A4S4G511"/>
<dbReference type="SUPFAM" id="SSF160240">
    <property type="entry name" value="Cation efflux protein cytoplasmic domain-like"/>
    <property type="match status" value="1"/>
</dbReference>
<keyword evidence="4 7" id="KW-0812">Transmembrane</keyword>
<dbReference type="InterPro" id="IPR058533">
    <property type="entry name" value="Cation_efflux_TM"/>
</dbReference>
<keyword evidence="6 7" id="KW-0472">Membrane</keyword>
<feature type="domain" description="Cation efflux protein transmembrane" evidence="8">
    <location>
        <begin position="26"/>
        <end position="215"/>
    </location>
</feature>
<dbReference type="EMBL" id="SSTJ01000003">
    <property type="protein sequence ID" value="THG37911.1"/>
    <property type="molecule type" value="Genomic_DNA"/>
</dbReference>
<evidence type="ECO:0000256" key="4">
    <source>
        <dbReference type="ARBA" id="ARBA00022692"/>
    </source>
</evidence>
<feature type="domain" description="Cation efflux protein cytoplasmic" evidence="9">
    <location>
        <begin position="224"/>
        <end position="293"/>
    </location>
</feature>
<evidence type="ECO:0000313" key="10">
    <source>
        <dbReference type="EMBL" id="THG37911.1"/>
    </source>
</evidence>
<dbReference type="InterPro" id="IPR027470">
    <property type="entry name" value="Cation_efflux_CTD"/>
</dbReference>
<comment type="subcellular location">
    <subcellularLocation>
        <location evidence="1">Membrane</location>
        <topology evidence="1">Multi-pass membrane protein</topology>
    </subcellularLocation>
</comment>
<proteinExistence type="inferred from homology"/>